<dbReference type="EMBL" id="JABDTM020016334">
    <property type="protein sequence ID" value="KAH0818908.1"/>
    <property type="molecule type" value="Genomic_DNA"/>
</dbReference>
<proteinExistence type="predicted"/>
<dbReference type="AlphaFoldDB" id="A0A8J6HRG9"/>
<gene>
    <name evidence="2" type="ORF">GEV33_003883</name>
</gene>
<keyword evidence="3" id="KW-1185">Reference proteome</keyword>
<evidence type="ECO:0000313" key="3">
    <source>
        <dbReference type="Proteomes" id="UP000719412"/>
    </source>
</evidence>
<organism evidence="2 3">
    <name type="scientific">Tenebrio molitor</name>
    <name type="common">Yellow mealworm beetle</name>
    <dbReference type="NCBI Taxonomy" id="7067"/>
    <lineage>
        <taxon>Eukaryota</taxon>
        <taxon>Metazoa</taxon>
        <taxon>Ecdysozoa</taxon>
        <taxon>Arthropoda</taxon>
        <taxon>Hexapoda</taxon>
        <taxon>Insecta</taxon>
        <taxon>Pterygota</taxon>
        <taxon>Neoptera</taxon>
        <taxon>Endopterygota</taxon>
        <taxon>Coleoptera</taxon>
        <taxon>Polyphaga</taxon>
        <taxon>Cucujiformia</taxon>
        <taxon>Tenebrionidae</taxon>
        <taxon>Tenebrio</taxon>
    </lineage>
</organism>
<sequence>MKFHSSKMTAVKFSHFRVYATKLLDNRQEPRKKLLRFPDTNQRGPATLLVVLTRSLEGVRLVESITPVDMLAFFGALTGEHHELSFLSSAGAIELHFNGYIRRQICATMISVFSGRERPDLSFRFFGEMPRGRRCRLKRERDALTTSEGLRINMDLFEANGGKKWYCSGKRGPGNFGCIFSEINIADCESNLEWRLEESPSRPLYGQDAPVSKPLRKCDTWKWPHTIRETPPPTKRFALTCTSSPPNAMEVEGIAPVFGKCSRFPGAGTRLNLDFRDGNNVEKTSLGKELVSSDTLESSRDTLKPSRDTLKSSSGSDLLKTSLGAPHGQEFSFQRKDAAERSGVAFFLGLDEVVQDAQNKLGSCFKKQSGRTSGRLNSVLCNSKRCNDALRASASSVLNLWRTLRRNNGNDAEYSWNRTDIVPPSRRVLQESVAHSLPSVDVTRRTDREPGGQFAANTTTEDSRTAGPDSSSGIIAASDFLKFFQNGIHFVRCRVGGPELFNGSFNRPPSRHTAPEQIPVYQVAPRLVQFLRDAEFMRRPPIRAV</sequence>
<reference evidence="2" key="1">
    <citation type="journal article" date="2020" name="J Insects Food Feed">
        <title>The yellow mealworm (Tenebrio molitor) genome: a resource for the emerging insects as food and feed industry.</title>
        <authorList>
            <person name="Eriksson T."/>
            <person name="Andere A."/>
            <person name="Kelstrup H."/>
            <person name="Emery V."/>
            <person name="Picard C."/>
        </authorList>
    </citation>
    <scope>NUCLEOTIDE SEQUENCE</scope>
    <source>
        <strain evidence="2">Stoneville</strain>
        <tissue evidence="2">Whole head</tissue>
    </source>
</reference>
<feature type="region of interest" description="Disordered" evidence="1">
    <location>
        <begin position="292"/>
        <end position="323"/>
    </location>
</feature>
<protein>
    <submittedName>
        <fullName evidence="2">Uncharacterized protein</fullName>
    </submittedName>
</protein>
<accession>A0A8J6HRG9</accession>
<comment type="caution">
    <text evidence="2">The sequence shown here is derived from an EMBL/GenBank/DDBJ whole genome shotgun (WGS) entry which is preliminary data.</text>
</comment>
<reference evidence="2" key="2">
    <citation type="submission" date="2021-08" db="EMBL/GenBank/DDBJ databases">
        <authorList>
            <person name="Eriksson T."/>
        </authorList>
    </citation>
    <scope>NUCLEOTIDE SEQUENCE</scope>
    <source>
        <strain evidence="2">Stoneville</strain>
        <tissue evidence="2">Whole head</tissue>
    </source>
</reference>
<evidence type="ECO:0000256" key="1">
    <source>
        <dbReference type="SAM" id="MobiDB-lite"/>
    </source>
</evidence>
<feature type="region of interest" description="Disordered" evidence="1">
    <location>
        <begin position="443"/>
        <end position="470"/>
    </location>
</feature>
<dbReference type="Proteomes" id="UP000719412">
    <property type="component" value="Unassembled WGS sequence"/>
</dbReference>
<evidence type="ECO:0000313" key="2">
    <source>
        <dbReference type="EMBL" id="KAH0818908.1"/>
    </source>
</evidence>
<feature type="compositionally biased region" description="Basic and acidic residues" evidence="1">
    <location>
        <begin position="297"/>
        <end position="310"/>
    </location>
</feature>
<name>A0A8J6HRG9_TENMO</name>